<feature type="compositionally biased region" description="Basic and acidic residues" evidence="11">
    <location>
        <begin position="1173"/>
        <end position="1186"/>
    </location>
</feature>
<dbReference type="EMBL" id="NIOF01000005">
    <property type="protein sequence ID" value="OWQ90337.1"/>
    <property type="molecule type" value="Genomic_DNA"/>
</dbReference>
<dbReference type="GO" id="GO:0006935">
    <property type="term" value="P:chemotaxis"/>
    <property type="evidence" value="ECO:0007669"/>
    <property type="project" value="UniProtKB-UniRule"/>
</dbReference>
<dbReference type="PANTHER" id="PTHR24422:SF27">
    <property type="entry name" value="PROTEIN-GLUTAMATE O-METHYLTRANSFERASE"/>
    <property type="match status" value="1"/>
</dbReference>
<dbReference type="InterPro" id="IPR011006">
    <property type="entry name" value="CheY-like_superfamily"/>
</dbReference>
<organism evidence="16 17">
    <name type="scientific">Roseateles aquatilis</name>
    <dbReference type="NCBI Taxonomy" id="431061"/>
    <lineage>
        <taxon>Bacteria</taxon>
        <taxon>Pseudomonadati</taxon>
        <taxon>Pseudomonadota</taxon>
        <taxon>Betaproteobacteria</taxon>
        <taxon>Burkholderiales</taxon>
        <taxon>Sphaerotilaceae</taxon>
        <taxon>Roseateles</taxon>
    </lineage>
</organism>
<dbReference type="SUPFAM" id="SSF57997">
    <property type="entry name" value="Tropomyosin"/>
    <property type="match status" value="1"/>
</dbReference>
<dbReference type="InterPro" id="IPR035909">
    <property type="entry name" value="CheB_C"/>
</dbReference>
<dbReference type="Pfam" id="PF02518">
    <property type="entry name" value="HATPase_c"/>
    <property type="match status" value="1"/>
</dbReference>
<dbReference type="Gene3D" id="3.30.565.10">
    <property type="entry name" value="Histidine kinase-like ATPase, C-terminal domain"/>
    <property type="match status" value="1"/>
</dbReference>
<feature type="compositionally biased region" description="Gly residues" evidence="11">
    <location>
        <begin position="1205"/>
        <end position="1215"/>
    </location>
</feature>
<comment type="catalytic activity">
    <reaction evidence="1">
        <text>ATP + protein L-histidine = ADP + protein N-phospho-L-histidine.</text>
        <dbReference type="EC" id="2.7.13.3"/>
    </reaction>
</comment>
<keyword evidence="10" id="KW-0175">Coiled coil</keyword>
<accession>A0A246JCW2</accession>
<dbReference type="RefSeq" id="WP_088385357.1">
    <property type="nucleotide sequence ID" value="NZ_NIOF01000005.1"/>
</dbReference>
<dbReference type="PROSITE" id="PS50109">
    <property type="entry name" value="HIS_KIN"/>
    <property type="match status" value="1"/>
</dbReference>
<dbReference type="EC" id="2.7.13.3" evidence="3"/>
<keyword evidence="8" id="KW-0378">Hydrolase</keyword>
<dbReference type="AlphaFoldDB" id="A0A246JCW2"/>
<feature type="domain" description="CheR-type methyltransferase" evidence="15">
    <location>
        <begin position="215"/>
        <end position="446"/>
    </location>
</feature>
<dbReference type="GO" id="GO:0008757">
    <property type="term" value="F:S-adenosylmethionine-dependent methyltransferase activity"/>
    <property type="evidence" value="ECO:0007669"/>
    <property type="project" value="InterPro"/>
</dbReference>
<dbReference type="Proteomes" id="UP000197468">
    <property type="component" value="Unassembled WGS sequence"/>
</dbReference>
<evidence type="ECO:0000313" key="17">
    <source>
        <dbReference type="Proteomes" id="UP000197468"/>
    </source>
</evidence>
<keyword evidence="7 16" id="KW-0418">Kinase</keyword>
<dbReference type="InterPro" id="IPR003594">
    <property type="entry name" value="HATPase_dom"/>
</dbReference>
<keyword evidence="4 8" id="KW-0145">Chemotaxis</keyword>
<evidence type="ECO:0000256" key="6">
    <source>
        <dbReference type="ARBA" id="ARBA00022679"/>
    </source>
</evidence>
<dbReference type="SUPFAM" id="SSF47384">
    <property type="entry name" value="Homodimeric domain of signal transducing histidine kinase"/>
    <property type="match status" value="1"/>
</dbReference>
<evidence type="ECO:0000256" key="11">
    <source>
        <dbReference type="SAM" id="MobiDB-lite"/>
    </source>
</evidence>
<evidence type="ECO:0000256" key="4">
    <source>
        <dbReference type="ARBA" id="ARBA00022500"/>
    </source>
</evidence>
<evidence type="ECO:0000256" key="9">
    <source>
        <dbReference type="PROSITE-ProRule" id="PRU00169"/>
    </source>
</evidence>
<dbReference type="GO" id="GO:0000156">
    <property type="term" value="F:phosphorelay response regulator activity"/>
    <property type="evidence" value="ECO:0007669"/>
    <property type="project" value="InterPro"/>
</dbReference>
<dbReference type="SUPFAM" id="SSF47757">
    <property type="entry name" value="Chemotaxis receptor methyltransferase CheR, N-terminal domain"/>
    <property type="match status" value="1"/>
</dbReference>
<dbReference type="CDD" id="cd16434">
    <property type="entry name" value="CheB-CheR_fusion"/>
    <property type="match status" value="1"/>
</dbReference>
<name>A0A246JCW2_9BURK</name>
<dbReference type="InterPro" id="IPR003661">
    <property type="entry name" value="HisK_dim/P_dom"/>
</dbReference>
<protein>
    <recommendedName>
        <fullName evidence="3">histidine kinase</fullName>
        <ecNumber evidence="3">2.7.13.3</ecNumber>
    </recommendedName>
</protein>
<dbReference type="SUPFAM" id="SSF52172">
    <property type="entry name" value="CheY-like"/>
    <property type="match status" value="1"/>
</dbReference>
<dbReference type="Gene3D" id="3.40.50.2300">
    <property type="match status" value="1"/>
</dbReference>
<gene>
    <name evidence="16" type="ORF">CDN99_13295</name>
</gene>
<dbReference type="InterPro" id="IPR001789">
    <property type="entry name" value="Sig_transdc_resp-reg_receiver"/>
</dbReference>
<evidence type="ECO:0000256" key="10">
    <source>
        <dbReference type="SAM" id="Coils"/>
    </source>
</evidence>
<keyword evidence="6" id="KW-0808">Transferase</keyword>
<feature type="active site" evidence="8">
    <location>
        <position position="17"/>
    </location>
</feature>
<evidence type="ECO:0000259" key="12">
    <source>
        <dbReference type="PROSITE" id="PS50109"/>
    </source>
</evidence>
<dbReference type="SMART" id="SM00388">
    <property type="entry name" value="HisKA"/>
    <property type="match status" value="1"/>
</dbReference>
<dbReference type="InterPro" id="IPR029063">
    <property type="entry name" value="SAM-dependent_MTases_sf"/>
</dbReference>
<feature type="region of interest" description="Disordered" evidence="11">
    <location>
        <begin position="1173"/>
        <end position="1215"/>
    </location>
</feature>
<dbReference type="InterPro" id="IPR000014">
    <property type="entry name" value="PAS"/>
</dbReference>
<dbReference type="Gene3D" id="1.10.287.130">
    <property type="match status" value="1"/>
</dbReference>
<dbReference type="OrthoDB" id="9816309at2"/>
<dbReference type="SUPFAM" id="SSF55874">
    <property type="entry name" value="ATPase domain of HSP90 chaperone/DNA topoisomerase II/histidine kinase"/>
    <property type="match status" value="1"/>
</dbReference>
<dbReference type="InterPro" id="IPR000780">
    <property type="entry name" value="CheR_MeTrfase"/>
</dbReference>
<evidence type="ECO:0000256" key="7">
    <source>
        <dbReference type="ARBA" id="ARBA00022777"/>
    </source>
</evidence>
<evidence type="ECO:0000259" key="15">
    <source>
        <dbReference type="PROSITE" id="PS50123"/>
    </source>
</evidence>
<dbReference type="GO" id="GO:0005737">
    <property type="term" value="C:cytoplasm"/>
    <property type="evidence" value="ECO:0007669"/>
    <property type="project" value="InterPro"/>
</dbReference>
<evidence type="ECO:0000256" key="1">
    <source>
        <dbReference type="ARBA" id="ARBA00000085"/>
    </source>
</evidence>
<dbReference type="SUPFAM" id="SSF55785">
    <property type="entry name" value="PYP-like sensor domain (PAS domain)"/>
    <property type="match status" value="1"/>
</dbReference>
<evidence type="ECO:0000313" key="16">
    <source>
        <dbReference type="EMBL" id="OWQ90337.1"/>
    </source>
</evidence>
<dbReference type="GO" id="GO:0008984">
    <property type="term" value="F:protein-glutamate methylesterase activity"/>
    <property type="evidence" value="ECO:0007669"/>
    <property type="project" value="InterPro"/>
</dbReference>
<feature type="active site" evidence="8">
    <location>
        <position position="134"/>
    </location>
</feature>
<dbReference type="InterPro" id="IPR036890">
    <property type="entry name" value="HATPase_C_sf"/>
</dbReference>
<dbReference type="GO" id="GO:0000155">
    <property type="term" value="F:phosphorelay sensor kinase activity"/>
    <property type="evidence" value="ECO:0007669"/>
    <property type="project" value="InterPro"/>
</dbReference>
<feature type="active site" evidence="8">
    <location>
        <position position="44"/>
    </location>
</feature>
<dbReference type="Pfam" id="PF00512">
    <property type="entry name" value="HisKA"/>
    <property type="match status" value="1"/>
</dbReference>
<dbReference type="CDD" id="cd00130">
    <property type="entry name" value="PAS"/>
    <property type="match status" value="1"/>
</dbReference>
<dbReference type="Gene3D" id="1.20.120.330">
    <property type="entry name" value="Nucleotidyltransferases domain 2"/>
    <property type="match status" value="1"/>
</dbReference>
<dbReference type="InterPro" id="IPR050903">
    <property type="entry name" value="Bact_Chemotaxis_MeTrfase"/>
</dbReference>
<dbReference type="Gene3D" id="3.40.50.180">
    <property type="entry name" value="Methylesterase CheB, C-terminal domain"/>
    <property type="match status" value="1"/>
</dbReference>
<evidence type="ECO:0000259" key="14">
    <source>
        <dbReference type="PROSITE" id="PS50122"/>
    </source>
</evidence>
<dbReference type="GO" id="GO:0005886">
    <property type="term" value="C:plasma membrane"/>
    <property type="evidence" value="ECO:0007669"/>
    <property type="project" value="UniProtKB-SubCell"/>
</dbReference>
<dbReference type="SUPFAM" id="SSF52738">
    <property type="entry name" value="Methylesterase CheB, C-terminal domain"/>
    <property type="match status" value="1"/>
</dbReference>
<evidence type="ECO:0000259" key="13">
    <source>
        <dbReference type="PROSITE" id="PS50110"/>
    </source>
</evidence>
<dbReference type="InterPro" id="IPR035965">
    <property type="entry name" value="PAS-like_dom_sf"/>
</dbReference>
<evidence type="ECO:0000256" key="5">
    <source>
        <dbReference type="ARBA" id="ARBA00022553"/>
    </source>
</evidence>
<dbReference type="PROSITE" id="PS50110">
    <property type="entry name" value="RESPONSE_REGULATORY"/>
    <property type="match status" value="1"/>
</dbReference>
<sequence>MDTTEREPLRVVVLGGSAGSIDVLGTVLGALPRDPGFAVLVITHLDPTEETRLPELLQGRTEMAVERLEHLRKIEHGRVYVMPENAGVMALDGHFRLTRRQPGLHLPIDGYLASMAQDPDVDGAVVILSGSGQDGAAGIVDLKAAGGLVLAQAPQTAAHDGMPTAAINTGLVDEVLAPGAIAPALLQRFGRPGSVDGLAPGVDPNTDALETALAIVQQKAGVNLGYVKDVNLRRRFLRRVLLQKDRDVGAYLQFLRGDAHEAAALRDDVLIGVTAFFRDAEFVNVLRQTVLPRLLALNHDPIRIWVPACSTGEEVYTIAMLLKEAMNAEGLHRRVQIFGTDINEASIETARAGRYSAAALENVPEPFRDTAFMPSSGAYLVAKDLREMCVFARHNLLTHAPFSGMGLISCRNMLIYLRKEAQQHVFEVLHYACRADGFMLLGRAEAASSADGFEHAGAPHLYRKLPAARRQRPLFPIDALRPWASEGDTPRAVQAPPPDLVNDAANRVALQRYVPSGFVVNENGDVVQFRGDVAAFIAPASGEATLALPRLLHAELNVPVRTALIEAKRTAAPVRRERVAFNDRRYALEVLPLEAGDALLHFLVTLAAQPEDTAAEHAFATAGAPRARVDELERTVTTLSDELEATQAQLRTVVSEFESANEELRTANEEMLSTNEELQSANEELQSAKQELESANQELLSLNDELKSRNDELDRVNDDLSNLVEGIPLPVVLLDRQLRLRHASPQAAQLFGLGPEAIGEPLGQVSGRFSVGHLEHMVQAAVQGLVAVEHEVQDTEQRWWIINVRAYRTADDRIDGAVIAFQDIHELKCALGQAQHARGDAERANTAKDDFLGMVSHELRAPLNVIAGWASVLKQAQERGTLADATAARAIATILRHCQTQAQLIDDLLDVSRIASGHLALEMRPLDLAGCVRTVTEGLQPAAEAKGLALRTTGLQQTHRIQGDARRVQQIIANLVGNSIKFTPAGGRVAVSLDRIGPMIELSVVDTGIGVAPDLLPRLFDRFTQADISRTREYGGLGLGLSIVRHLVLAHGGTVVAHSDGEGRGTRLTIRFPAVELVSGIPETPSPATRAPDLGGLRVLLVDDDPHALEALEQVLQIAGADVRAAASVDDALQLVEALAPTGSPPFHALVSDVAMPGADGYSLIRRLRERERAASNDAATHRTDGDDGASGKNGGNAGNDGNDGDGSGGAGSTGGGVSAPVSVFAIALTGLATLEDRDAAIAAGFDDHVAKPVDTDRLIEKLLVARPR</sequence>
<dbReference type="Pfam" id="PF01339">
    <property type="entry name" value="CheB_methylest"/>
    <property type="match status" value="1"/>
</dbReference>
<dbReference type="CDD" id="cd00082">
    <property type="entry name" value="HisKA"/>
    <property type="match status" value="1"/>
</dbReference>
<feature type="coiled-coil region" evidence="10">
    <location>
        <begin position="629"/>
        <end position="723"/>
    </location>
</feature>
<comment type="caution">
    <text evidence="16">The sequence shown here is derived from an EMBL/GenBank/DDBJ whole genome shotgun (WGS) entry which is preliminary data.</text>
</comment>
<dbReference type="InterPro" id="IPR036097">
    <property type="entry name" value="HisK_dim/P_sf"/>
</dbReference>
<feature type="domain" description="Response regulatory" evidence="13">
    <location>
        <begin position="1098"/>
        <end position="1267"/>
    </location>
</feature>
<dbReference type="CDD" id="cd16922">
    <property type="entry name" value="HATPase_EvgS-ArcB-TorS-like"/>
    <property type="match status" value="1"/>
</dbReference>
<evidence type="ECO:0000256" key="2">
    <source>
        <dbReference type="ARBA" id="ARBA00004429"/>
    </source>
</evidence>
<dbReference type="InterPro" id="IPR022642">
    <property type="entry name" value="CheR_C"/>
</dbReference>
<dbReference type="Pfam" id="PF01739">
    <property type="entry name" value="CheR"/>
    <property type="match status" value="1"/>
</dbReference>
<reference evidence="16 17" key="1">
    <citation type="journal article" date="2008" name="Int. J. Syst. Evol. Microbiol.">
        <title>Description of Roseateles aquatilis sp. nov. and Roseateles terrae sp. nov., in the class Betaproteobacteria, and emended description of the genus Roseateles.</title>
        <authorList>
            <person name="Gomila M."/>
            <person name="Bowien B."/>
            <person name="Falsen E."/>
            <person name="Moore E.R."/>
            <person name="Lalucat J."/>
        </authorList>
    </citation>
    <scope>NUCLEOTIDE SEQUENCE [LARGE SCALE GENOMIC DNA]</scope>
    <source>
        <strain evidence="16 17">CCUG 48205</strain>
    </source>
</reference>
<dbReference type="PROSITE" id="PS50123">
    <property type="entry name" value="CHER"/>
    <property type="match status" value="1"/>
</dbReference>
<dbReference type="SMART" id="SM00448">
    <property type="entry name" value="REC"/>
    <property type="match status" value="1"/>
</dbReference>
<dbReference type="PANTHER" id="PTHR24422">
    <property type="entry name" value="CHEMOTAXIS PROTEIN METHYLTRANSFERASE"/>
    <property type="match status" value="1"/>
</dbReference>
<feature type="domain" description="CheB-type methylesterase" evidence="14">
    <location>
        <begin position="8"/>
        <end position="192"/>
    </location>
</feature>
<dbReference type="FunFam" id="3.30.565.10:FF:000006">
    <property type="entry name" value="Sensor histidine kinase WalK"/>
    <property type="match status" value="1"/>
</dbReference>
<proteinExistence type="predicted"/>
<dbReference type="Pfam" id="PF13596">
    <property type="entry name" value="PAS_10"/>
    <property type="match status" value="1"/>
</dbReference>
<dbReference type="SUPFAM" id="SSF53335">
    <property type="entry name" value="S-adenosyl-L-methionine-dependent methyltransferases"/>
    <property type="match status" value="1"/>
</dbReference>
<dbReference type="Pfam" id="PF00072">
    <property type="entry name" value="Response_reg"/>
    <property type="match status" value="1"/>
</dbReference>
<dbReference type="PRINTS" id="PR00996">
    <property type="entry name" value="CHERMTFRASE"/>
</dbReference>
<comment type="subcellular location">
    <subcellularLocation>
        <location evidence="2">Cell inner membrane</location>
        <topology evidence="2">Multi-pass membrane protein</topology>
    </subcellularLocation>
</comment>
<dbReference type="Gene3D" id="3.30.450.20">
    <property type="entry name" value="PAS domain"/>
    <property type="match status" value="1"/>
</dbReference>
<dbReference type="InterPro" id="IPR000673">
    <property type="entry name" value="Sig_transdc_resp-reg_Me-estase"/>
</dbReference>
<feature type="domain" description="Histidine kinase" evidence="12">
    <location>
        <begin position="854"/>
        <end position="1076"/>
    </location>
</feature>
<keyword evidence="5 9" id="KW-0597">Phosphoprotein</keyword>
<dbReference type="SMART" id="SM00091">
    <property type="entry name" value="PAS"/>
    <property type="match status" value="1"/>
</dbReference>
<feature type="modified residue" description="4-aspartylphosphate" evidence="9">
    <location>
        <position position="1153"/>
    </location>
</feature>
<evidence type="ECO:0000256" key="3">
    <source>
        <dbReference type="ARBA" id="ARBA00012438"/>
    </source>
</evidence>
<keyword evidence="17" id="KW-1185">Reference proteome</keyword>
<dbReference type="SMART" id="SM00138">
    <property type="entry name" value="MeTrc"/>
    <property type="match status" value="1"/>
</dbReference>
<dbReference type="SMART" id="SM00387">
    <property type="entry name" value="HATPase_c"/>
    <property type="match status" value="1"/>
</dbReference>
<dbReference type="Gene3D" id="3.40.50.150">
    <property type="entry name" value="Vaccinia Virus protein VP39"/>
    <property type="match status" value="1"/>
</dbReference>
<dbReference type="PROSITE" id="PS50122">
    <property type="entry name" value="CHEB"/>
    <property type="match status" value="1"/>
</dbReference>
<evidence type="ECO:0000256" key="8">
    <source>
        <dbReference type="PROSITE-ProRule" id="PRU00050"/>
    </source>
</evidence>
<dbReference type="InterPro" id="IPR005467">
    <property type="entry name" value="His_kinase_dom"/>
</dbReference>